<dbReference type="SMART" id="SM00248">
    <property type="entry name" value="ANK"/>
    <property type="match status" value="22"/>
</dbReference>
<feature type="domain" description="Death" evidence="17">
    <location>
        <begin position="1434"/>
        <end position="1518"/>
    </location>
</feature>
<feature type="repeat" description="ANK" evidence="15">
    <location>
        <begin position="648"/>
        <end position="680"/>
    </location>
</feature>
<keyword evidence="6" id="KW-0677">Repeat</keyword>
<evidence type="ECO:0000256" key="9">
    <source>
        <dbReference type="ARBA" id="ARBA00023136"/>
    </source>
</evidence>
<keyword evidence="4" id="KW-0963">Cytoplasm</keyword>
<feature type="domain" description="ZU5" evidence="18">
    <location>
        <begin position="1098"/>
        <end position="1245"/>
    </location>
</feature>
<feature type="repeat" description="ANK" evidence="15">
    <location>
        <begin position="351"/>
        <end position="383"/>
    </location>
</feature>
<feature type="repeat" description="ANK" evidence="15">
    <location>
        <begin position="744"/>
        <end position="776"/>
    </location>
</feature>
<proteinExistence type="predicted"/>
<keyword evidence="5" id="KW-0597">Phosphoprotein</keyword>
<name>A0A8C3AMV7_CYCLU</name>
<keyword evidence="8 15" id="KW-0040">ANK repeat</keyword>
<dbReference type="Gene3D" id="1.10.533.10">
    <property type="entry name" value="Death Domain, Fas"/>
    <property type="match status" value="1"/>
</dbReference>
<evidence type="ECO:0000256" key="8">
    <source>
        <dbReference type="ARBA" id="ARBA00023043"/>
    </source>
</evidence>
<dbReference type="Proteomes" id="UP000694565">
    <property type="component" value="Unplaced"/>
</dbReference>
<dbReference type="PROSITE" id="PS50297">
    <property type="entry name" value="ANK_REP_REGION"/>
    <property type="match status" value="20"/>
</dbReference>
<keyword evidence="20" id="KW-1185">Reference proteome</keyword>
<sequence>MSEEAKEKAGGGKAAHRKKKGKKSDSNASYLRAARAGNLEKVLDYLKSGVEINICNQNGLNALHLASKEGHVEVVAELLKLEADVDSATKKGNTALHIASLAGQTEVVKELVTNGANVNAQSQNGFTPLYMAAQENHLEVVRFLLEHSASQSMATEDGFTPLAVALQQGHDQVVSLLLENDTKGKVRLPALHIAARKDDTKAAALLLQNDHNADVESKSGFTPLHIAAHYGNINVATLLLNRGAAVDFMARNDITPLHVASKRGNSNMVKLLLDRGSKIDAKTKDGLTPLHCGARSGHEQVVEILLDRGAPFLSKTKNGLSPLHMATQGDHLNCVQLLLHHDVPVDDVTNDYLTALHVAAHCGHYKVAKLIVDKKANPNAKALNGFTPLHIACKKNRVKVMELLLKHGASIQAVTESGLTPIHVAAFMGHENIVNALTNHGASPNTTNVRGETSLHMAARAGQADVVGYLLKNGAKVETKSKDDQTALHISSRLGKVDIVQQLLQCGASANAATTSGYTPLHLAAREGHQDVAVMLLENGASLSSSTKKGFSPLHVAAKYGKMEVASLLLQKRASPDAAGKSGLTPLHVAAHYDNQRVALLLLLTPASLGPASEWLHAAPHRCQEEPTLDIGTTLLEYGADTNAVTRQGISPIHLRSTGGSVDLVSLLLTKNANVNMSGLTPLHFAAQEDKVNVAEVLLNHGADVDPQTKMGYTPLHVACHYGNAKMANFLLQNHASANGKTKNGYTPLHQAAQQGHTHIINLLLQRGALANELTVNGNTALSIARRLGYISVVDTLSTSEKHKINVPETMNEFLDIGDFIISSPIPGEDALTGDTDKYLRPQDLKELGDDSLPQEGYMGFSIGARSASLRSFSSDRSNTLNRSSFARDSMMIEEILAPTKDTHLAVTGDYSSECLRRYSWTPDTMDHSHNTVSSPIHSGFLVSFMVDARGGSMRGSRHNGMRIIIPPRKCTAPTRITCRLAKRHKLAYPPPMVEGEGLVSRLVEVGPAGAQFLGPVIVEIPHFGSMRGKERELIVLRSDNGDTWKEHQSDARPQDLFELLTGMDEELDSPAELEKKRICRIVTSDFPQYFAVVSRIKQESNHMGPDGGLLSSSTVPMVQASFPQGALTKRIRVGLQAQPVPDDMARAVLGNRATFSPIVTVEPRRRKFHKPITMTIPVPPRSAEGHPSGHRGDAAPCLRLLCSITGGTSPAQWEDITGTTPLSFVTDCVSFTTNVSARFWLADCHQIPETVSLASQLYRELICVPYLAKFVVFAKMNDAIEARLRCFCMTDDKVDKTLEQQENFEEVARSKDIEVLEGKPIHVDCYGNLSPLTKSGQQLVFNFFSFKENRLPFNVKIRDMGQEPCGRLSFLREPKSIKGLPQTAICNLNITLPTHKKTEKPERRHTFASLALRKRYSYLTDPAASPQSPCERTDLRMAIVADHLGLSWTELAREMNFTVDEINHVRLENPNSLTAQSFMLLKKWVSREGKNATTDALTSVLTKVNRMDIVTLLEGPIFDYGNISGTRCFADDNALRLADLLPLPANFFCCANAWMTYLHDYPFNPQKHSSCLHPADTQPRLSIADPNPPTNPPTHSPYTHCSTSLPPFSPTPLPELRVLHFPQRLGTSGTIQTTTCQRHLPSSPTPHPSVPPCCPMSVPCLPFLAPPVLPNTPHHVTFTSLTRC</sequence>
<evidence type="ECO:0000256" key="1">
    <source>
        <dbReference type="ARBA" id="ARBA00004245"/>
    </source>
</evidence>
<evidence type="ECO:0000256" key="11">
    <source>
        <dbReference type="ARBA" id="ARBA00023228"/>
    </source>
</evidence>
<dbReference type="SMART" id="SM00005">
    <property type="entry name" value="DEATH"/>
    <property type="match status" value="1"/>
</dbReference>
<feature type="repeat" description="ANK" evidence="15">
    <location>
        <begin position="219"/>
        <end position="251"/>
    </location>
</feature>
<dbReference type="Pfam" id="PF12796">
    <property type="entry name" value="Ank_2"/>
    <property type="match status" value="8"/>
</dbReference>
<evidence type="ECO:0000256" key="15">
    <source>
        <dbReference type="PROSITE-ProRule" id="PRU00023"/>
    </source>
</evidence>
<evidence type="ECO:0000256" key="2">
    <source>
        <dbReference type="ARBA" id="ARBA00004371"/>
    </source>
</evidence>
<evidence type="ECO:0000256" key="4">
    <source>
        <dbReference type="ARBA" id="ARBA00022490"/>
    </source>
</evidence>
<keyword evidence="7" id="KW-0770">Synapse</keyword>
<feature type="repeat" description="ANK" evidence="15">
    <location>
        <begin position="384"/>
        <end position="416"/>
    </location>
</feature>
<dbReference type="Gene3D" id="1.25.40.20">
    <property type="entry name" value="Ankyrin repeat-containing domain"/>
    <property type="match status" value="3"/>
</dbReference>
<dbReference type="Gene3D" id="2.60.40.2660">
    <property type="match status" value="1"/>
</dbReference>
<keyword evidence="9" id="KW-0472">Membrane</keyword>
<dbReference type="InterPro" id="IPR036770">
    <property type="entry name" value="Ankyrin_rpt-contain_sf"/>
</dbReference>
<evidence type="ECO:0000256" key="6">
    <source>
        <dbReference type="ARBA" id="ARBA00022737"/>
    </source>
</evidence>
<evidence type="ECO:0000256" key="7">
    <source>
        <dbReference type="ARBA" id="ARBA00023018"/>
    </source>
</evidence>
<feature type="repeat" description="ANK" evidence="15">
    <location>
        <begin position="582"/>
        <end position="614"/>
    </location>
</feature>
<dbReference type="CDD" id="cd08803">
    <property type="entry name" value="Death_ank3"/>
    <property type="match status" value="1"/>
</dbReference>
<dbReference type="GeneTree" id="ENSGT00940000154939"/>
<feature type="repeat" description="ANK" evidence="15">
    <location>
        <begin position="516"/>
        <end position="548"/>
    </location>
</feature>
<feature type="region of interest" description="Disordered" evidence="16">
    <location>
        <begin position="1"/>
        <end position="27"/>
    </location>
</feature>
<dbReference type="InterPro" id="IPR040745">
    <property type="entry name" value="Ankyrin_UPA"/>
</dbReference>
<dbReference type="InterPro" id="IPR037971">
    <property type="entry name" value="Ank3_Death"/>
</dbReference>
<evidence type="ECO:0000313" key="19">
    <source>
        <dbReference type="Ensembl" id="ENSCLMP00005044320.1"/>
    </source>
</evidence>
<feature type="compositionally biased region" description="Basic and acidic residues" evidence="16">
    <location>
        <begin position="1"/>
        <end position="10"/>
    </location>
</feature>
<evidence type="ECO:0000256" key="14">
    <source>
        <dbReference type="ARBA" id="ARBA00034100"/>
    </source>
</evidence>
<dbReference type="FunFam" id="1.25.40.20:FF:000002">
    <property type="entry name" value="Ankyrin-2 isoform 2"/>
    <property type="match status" value="1"/>
</dbReference>
<keyword evidence="10" id="KW-0206">Cytoskeleton</keyword>
<feature type="repeat" description="ANK" evidence="15">
    <location>
        <begin position="450"/>
        <end position="482"/>
    </location>
</feature>
<dbReference type="GO" id="GO:0005856">
    <property type="term" value="C:cytoskeleton"/>
    <property type="evidence" value="ECO:0007669"/>
    <property type="project" value="UniProtKB-SubCell"/>
</dbReference>
<dbReference type="Pfam" id="PF17809">
    <property type="entry name" value="UPA_2"/>
    <property type="match status" value="1"/>
</dbReference>
<feature type="repeat" description="ANK" evidence="15">
    <location>
        <begin position="285"/>
        <end position="317"/>
    </location>
</feature>
<reference evidence="19" key="1">
    <citation type="submission" date="2025-08" db="UniProtKB">
        <authorList>
            <consortium name="Ensembl"/>
        </authorList>
    </citation>
    <scope>IDENTIFICATION</scope>
</reference>
<dbReference type="InterPro" id="IPR051165">
    <property type="entry name" value="Multifunctional_ANK_Repeat"/>
</dbReference>
<feature type="repeat" description="ANK" evidence="15">
    <location>
        <begin position="252"/>
        <end position="284"/>
    </location>
</feature>
<evidence type="ECO:0000256" key="10">
    <source>
        <dbReference type="ARBA" id="ARBA00023212"/>
    </source>
</evidence>
<protein>
    <submittedName>
        <fullName evidence="19">Ankyrin 3</fullName>
    </submittedName>
</protein>
<dbReference type="SUPFAM" id="SSF47986">
    <property type="entry name" value="DEATH domain"/>
    <property type="match status" value="1"/>
</dbReference>
<feature type="repeat" description="ANK" evidence="15">
    <location>
        <begin position="417"/>
        <end position="449"/>
    </location>
</feature>
<comment type="subcellular location">
    <subcellularLocation>
        <location evidence="13">Cell membrane</location>
        <location evidence="13">Sarcolemma</location>
        <location evidence="13">T-tubule</location>
    </subcellularLocation>
    <subcellularLocation>
        <location evidence="1">Cytoplasm</location>
        <location evidence="1">Cytoskeleton</location>
    </subcellularLocation>
    <subcellularLocation>
        <location evidence="2">Lysosome</location>
    </subcellularLocation>
    <subcellularLocation>
        <location evidence="14">Postsynaptic cell membrane</location>
    </subcellularLocation>
</comment>
<accession>A0A8C3AMV7</accession>
<evidence type="ECO:0000256" key="3">
    <source>
        <dbReference type="ARBA" id="ARBA00022475"/>
    </source>
</evidence>
<feature type="repeat" description="ANK" evidence="15">
    <location>
        <begin position="711"/>
        <end position="743"/>
    </location>
</feature>
<dbReference type="PROSITE" id="PS50088">
    <property type="entry name" value="ANK_REPEAT"/>
    <property type="match status" value="20"/>
</dbReference>
<dbReference type="PROSITE" id="PS50017">
    <property type="entry name" value="DEATH_DOMAIN"/>
    <property type="match status" value="1"/>
</dbReference>
<evidence type="ECO:0000256" key="5">
    <source>
        <dbReference type="ARBA" id="ARBA00022553"/>
    </source>
</evidence>
<evidence type="ECO:0000256" key="12">
    <source>
        <dbReference type="ARBA" id="ARBA00023257"/>
    </source>
</evidence>
<feature type="repeat" description="ANK" evidence="15">
    <location>
        <begin position="124"/>
        <end position="156"/>
    </location>
</feature>
<dbReference type="GO" id="GO:0007165">
    <property type="term" value="P:signal transduction"/>
    <property type="evidence" value="ECO:0007669"/>
    <property type="project" value="InterPro"/>
</dbReference>
<evidence type="ECO:0000256" key="16">
    <source>
        <dbReference type="SAM" id="MobiDB-lite"/>
    </source>
</evidence>
<evidence type="ECO:0000259" key="18">
    <source>
        <dbReference type="PROSITE" id="PS51145"/>
    </source>
</evidence>
<dbReference type="PANTHER" id="PTHR24123:SF74">
    <property type="entry name" value="ANKYRIN 3"/>
    <property type="match status" value="1"/>
</dbReference>
<dbReference type="PANTHER" id="PTHR24123">
    <property type="entry name" value="ANKYRIN REPEAT-CONTAINING"/>
    <property type="match status" value="1"/>
</dbReference>
<dbReference type="GO" id="GO:0045211">
    <property type="term" value="C:postsynaptic membrane"/>
    <property type="evidence" value="ECO:0007669"/>
    <property type="project" value="UniProtKB-SubCell"/>
</dbReference>
<evidence type="ECO:0000259" key="17">
    <source>
        <dbReference type="PROSITE" id="PS50017"/>
    </source>
</evidence>
<dbReference type="FunFam" id="2.60.220.30:FF:000002">
    <property type="entry name" value="Ankyrin-3 isoform 2"/>
    <property type="match status" value="1"/>
</dbReference>
<feature type="repeat" description="ANK" evidence="15">
    <location>
        <begin position="157"/>
        <end position="180"/>
    </location>
</feature>
<dbReference type="FunFam" id="2.60.220.30:FF:000001">
    <property type="entry name" value="Ankyrin-3 isoform 2"/>
    <property type="match status" value="1"/>
</dbReference>
<dbReference type="Gene3D" id="2.60.220.30">
    <property type="match status" value="2"/>
</dbReference>
<dbReference type="Pfam" id="PF13637">
    <property type="entry name" value="Ank_4"/>
    <property type="match status" value="1"/>
</dbReference>
<dbReference type="InterPro" id="IPR002110">
    <property type="entry name" value="Ankyrin_rpt"/>
</dbReference>
<organism evidence="19 20">
    <name type="scientific">Cyclopterus lumpus</name>
    <name type="common">Lumpsucker</name>
    <dbReference type="NCBI Taxonomy" id="8103"/>
    <lineage>
        <taxon>Eukaryota</taxon>
        <taxon>Metazoa</taxon>
        <taxon>Chordata</taxon>
        <taxon>Craniata</taxon>
        <taxon>Vertebrata</taxon>
        <taxon>Euteleostomi</taxon>
        <taxon>Actinopterygii</taxon>
        <taxon>Neopterygii</taxon>
        <taxon>Teleostei</taxon>
        <taxon>Neoteleostei</taxon>
        <taxon>Acanthomorphata</taxon>
        <taxon>Eupercaria</taxon>
        <taxon>Perciformes</taxon>
        <taxon>Cottioidei</taxon>
        <taxon>Cottales</taxon>
        <taxon>Cyclopteridae</taxon>
        <taxon>Cyclopterus</taxon>
    </lineage>
</organism>
<feature type="repeat" description="ANK" evidence="15">
    <location>
        <begin position="318"/>
        <end position="350"/>
    </location>
</feature>
<feature type="repeat" description="ANK" evidence="15">
    <location>
        <begin position="678"/>
        <end position="710"/>
    </location>
</feature>
<dbReference type="FunFam" id="2.60.40.2660:FF:000001">
    <property type="entry name" value="Ankyrin-3 isoform 2"/>
    <property type="match status" value="1"/>
</dbReference>
<feature type="repeat" description="ANK" evidence="15">
    <location>
        <begin position="549"/>
        <end position="581"/>
    </location>
</feature>
<evidence type="ECO:0000256" key="13">
    <source>
        <dbReference type="ARBA" id="ARBA00024012"/>
    </source>
</evidence>
<dbReference type="InterPro" id="IPR000488">
    <property type="entry name" value="Death_dom"/>
</dbReference>
<feature type="domain" description="ZU5" evidence="18">
    <location>
        <begin position="941"/>
        <end position="1096"/>
    </location>
</feature>
<dbReference type="InterPro" id="IPR011029">
    <property type="entry name" value="DEATH-like_dom_sf"/>
</dbReference>
<dbReference type="Pfam" id="PF00791">
    <property type="entry name" value="ZU5"/>
    <property type="match status" value="1"/>
</dbReference>
<evidence type="ECO:0000313" key="20">
    <source>
        <dbReference type="Proteomes" id="UP000694565"/>
    </source>
</evidence>
<dbReference type="PROSITE" id="PS51145">
    <property type="entry name" value="ZU5"/>
    <property type="match status" value="2"/>
</dbReference>
<dbReference type="GO" id="GO:0030315">
    <property type="term" value="C:T-tubule"/>
    <property type="evidence" value="ECO:0007669"/>
    <property type="project" value="UniProtKB-SubCell"/>
</dbReference>
<dbReference type="GO" id="GO:0072659">
    <property type="term" value="P:protein localization to plasma membrane"/>
    <property type="evidence" value="ECO:0007669"/>
    <property type="project" value="UniProtKB-ARBA"/>
</dbReference>
<keyword evidence="3" id="KW-1003">Cell membrane</keyword>
<dbReference type="FunFam" id="1.25.40.20:FF:000001">
    <property type="entry name" value="Ankyrin-2 isoform 2"/>
    <property type="match status" value="1"/>
</dbReference>
<dbReference type="SUPFAM" id="SSF48403">
    <property type="entry name" value="Ankyrin repeat"/>
    <property type="match status" value="2"/>
</dbReference>
<dbReference type="Ensembl" id="ENSCLMT00005045880.1">
    <property type="protein sequence ID" value="ENSCLMP00005044320.1"/>
    <property type="gene ID" value="ENSCLMG00005019059.1"/>
</dbReference>
<dbReference type="InterPro" id="IPR000906">
    <property type="entry name" value="ZU5_dom"/>
</dbReference>
<dbReference type="PRINTS" id="PR01415">
    <property type="entry name" value="ANKYRIN"/>
</dbReference>
<keyword evidence="12" id="KW-0628">Postsynaptic cell membrane</keyword>
<feature type="repeat" description="ANK" evidence="15">
    <location>
        <begin position="58"/>
        <end position="90"/>
    </location>
</feature>
<dbReference type="GO" id="GO:0005764">
    <property type="term" value="C:lysosome"/>
    <property type="evidence" value="ECO:0007669"/>
    <property type="project" value="UniProtKB-SubCell"/>
</dbReference>
<dbReference type="Pfam" id="PF00531">
    <property type="entry name" value="Death"/>
    <property type="match status" value="1"/>
</dbReference>
<dbReference type="Pfam" id="PF00023">
    <property type="entry name" value="Ank"/>
    <property type="match status" value="1"/>
</dbReference>
<feature type="repeat" description="ANK" evidence="15">
    <location>
        <begin position="91"/>
        <end position="123"/>
    </location>
</feature>
<dbReference type="FunFam" id="1.25.40.20:FF:000003">
    <property type="entry name" value="Ankyrin, isoform B"/>
    <property type="match status" value="1"/>
</dbReference>
<dbReference type="FunFam" id="1.10.533.10:FF:000002">
    <property type="entry name" value="Ankyrin-3 isoform 2"/>
    <property type="match status" value="1"/>
</dbReference>
<keyword evidence="11" id="KW-0458">Lysosome</keyword>
<dbReference type="SMART" id="SM00218">
    <property type="entry name" value="ZU5"/>
    <property type="match status" value="1"/>
</dbReference>
<feature type="repeat" description="ANK" evidence="15">
    <location>
        <begin position="483"/>
        <end position="515"/>
    </location>
</feature>
<reference evidence="19" key="2">
    <citation type="submission" date="2025-09" db="UniProtKB">
        <authorList>
            <consortium name="Ensembl"/>
        </authorList>
    </citation>
    <scope>IDENTIFICATION</scope>
</reference>